<comment type="caution">
    <text evidence="2">The sequence shown here is derived from an EMBL/GenBank/DDBJ whole genome shotgun (WGS) entry which is preliminary data.</text>
</comment>
<dbReference type="InterPro" id="IPR019835">
    <property type="entry name" value="SWIB_domain"/>
</dbReference>
<gene>
    <name evidence="2" type="ORF">TrVE_jg11058</name>
</gene>
<evidence type="ECO:0000259" key="1">
    <source>
        <dbReference type="PROSITE" id="PS51925"/>
    </source>
</evidence>
<proteinExistence type="predicted"/>
<dbReference type="PANTHER" id="PTHR13844">
    <property type="entry name" value="SWI/SNF-RELATED MATRIX-ASSOCIATED ACTIN-DEPENDENT REGULATOR OF CHROMATIN SUBFAMILY D"/>
    <property type="match status" value="1"/>
</dbReference>
<dbReference type="Pfam" id="PF02201">
    <property type="entry name" value="SWIB"/>
    <property type="match status" value="1"/>
</dbReference>
<dbReference type="SUPFAM" id="SSF47592">
    <property type="entry name" value="SWIB/MDM2 domain"/>
    <property type="match status" value="1"/>
</dbReference>
<dbReference type="EMBL" id="BRXX01000159">
    <property type="protein sequence ID" value="GMH94734.1"/>
    <property type="molecule type" value="Genomic_DNA"/>
</dbReference>
<evidence type="ECO:0000313" key="3">
    <source>
        <dbReference type="Proteomes" id="UP001165160"/>
    </source>
</evidence>
<dbReference type="Gene3D" id="1.10.245.10">
    <property type="entry name" value="SWIB/MDM2 domain"/>
    <property type="match status" value="1"/>
</dbReference>
<dbReference type="AlphaFoldDB" id="A0A9W7BW44"/>
<feature type="domain" description="DM2" evidence="1">
    <location>
        <begin position="6"/>
        <end position="85"/>
    </location>
</feature>
<dbReference type="Proteomes" id="UP001165160">
    <property type="component" value="Unassembled WGS sequence"/>
</dbReference>
<dbReference type="SMART" id="SM00151">
    <property type="entry name" value="SWIB"/>
    <property type="match status" value="1"/>
</dbReference>
<dbReference type="InterPro" id="IPR036885">
    <property type="entry name" value="SWIB_MDM2_dom_sf"/>
</dbReference>
<keyword evidence="3" id="KW-1185">Reference proteome</keyword>
<sequence>MPRGEAFKKVLRLSPQLADLVGSQTSSRPQAVKKVWAYIKENNLQSCPTGDKRYIMSDYKFQQTFGESRIHMMQLGKLMKPHFGDPVD</sequence>
<dbReference type="PROSITE" id="PS51925">
    <property type="entry name" value="SWIB_MDM2"/>
    <property type="match status" value="1"/>
</dbReference>
<dbReference type="InterPro" id="IPR003121">
    <property type="entry name" value="SWIB_MDM2_domain"/>
</dbReference>
<protein>
    <recommendedName>
        <fullName evidence="1">DM2 domain-containing protein</fullName>
    </recommendedName>
</protein>
<evidence type="ECO:0000313" key="2">
    <source>
        <dbReference type="EMBL" id="GMH94734.1"/>
    </source>
</evidence>
<organism evidence="2 3">
    <name type="scientific">Triparma verrucosa</name>
    <dbReference type="NCBI Taxonomy" id="1606542"/>
    <lineage>
        <taxon>Eukaryota</taxon>
        <taxon>Sar</taxon>
        <taxon>Stramenopiles</taxon>
        <taxon>Ochrophyta</taxon>
        <taxon>Bolidophyceae</taxon>
        <taxon>Parmales</taxon>
        <taxon>Triparmaceae</taxon>
        <taxon>Triparma</taxon>
    </lineage>
</organism>
<accession>A0A9W7BW44</accession>
<dbReference type="CDD" id="cd10567">
    <property type="entry name" value="SWIB-MDM2_like"/>
    <property type="match status" value="1"/>
</dbReference>
<name>A0A9W7BW44_9STRA</name>
<reference evidence="3" key="1">
    <citation type="journal article" date="2023" name="Commun. Biol.">
        <title>Genome analysis of Parmales, the sister group of diatoms, reveals the evolutionary specialization of diatoms from phago-mixotrophs to photoautotrophs.</title>
        <authorList>
            <person name="Ban H."/>
            <person name="Sato S."/>
            <person name="Yoshikawa S."/>
            <person name="Yamada K."/>
            <person name="Nakamura Y."/>
            <person name="Ichinomiya M."/>
            <person name="Sato N."/>
            <person name="Blanc-Mathieu R."/>
            <person name="Endo H."/>
            <person name="Kuwata A."/>
            <person name="Ogata H."/>
        </authorList>
    </citation>
    <scope>NUCLEOTIDE SEQUENCE [LARGE SCALE GENOMIC DNA]</scope>
    <source>
        <strain evidence="3">NIES 3699</strain>
    </source>
</reference>